<accession>A0A9Q1JA82</accession>
<evidence type="ECO:0000313" key="2">
    <source>
        <dbReference type="Proteomes" id="UP001152622"/>
    </source>
</evidence>
<keyword evidence="2" id="KW-1185">Reference proteome</keyword>
<protein>
    <submittedName>
        <fullName evidence="1">Uncharacterized protein</fullName>
    </submittedName>
</protein>
<organism evidence="1 2">
    <name type="scientific">Synaphobranchus kaupii</name>
    <name type="common">Kaup's arrowtooth eel</name>
    <dbReference type="NCBI Taxonomy" id="118154"/>
    <lineage>
        <taxon>Eukaryota</taxon>
        <taxon>Metazoa</taxon>
        <taxon>Chordata</taxon>
        <taxon>Craniata</taxon>
        <taxon>Vertebrata</taxon>
        <taxon>Euteleostomi</taxon>
        <taxon>Actinopterygii</taxon>
        <taxon>Neopterygii</taxon>
        <taxon>Teleostei</taxon>
        <taxon>Anguilliformes</taxon>
        <taxon>Synaphobranchidae</taxon>
        <taxon>Synaphobranchus</taxon>
    </lineage>
</organism>
<name>A0A9Q1JA82_SYNKA</name>
<dbReference type="Proteomes" id="UP001152622">
    <property type="component" value="Chromosome 1"/>
</dbReference>
<dbReference type="AlphaFoldDB" id="A0A9Q1JA82"/>
<sequence>MSCCQVNWWWWGGGSVSLPAILTGEVRYEKYGDAPQRVSGCLSPSRDPREALKSNLFGHADDADTGVLRKTRSVINA</sequence>
<evidence type="ECO:0000313" key="1">
    <source>
        <dbReference type="EMBL" id="KAJ8379301.1"/>
    </source>
</evidence>
<dbReference type="EMBL" id="JAINUF010000001">
    <property type="protein sequence ID" value="KAJ8379301.1"/>
    <property type="molecule type" value="Genomic_DNA"/>
</dbReference>
<gene>
    <name evidence="1" type="ORF">SKAU_G00000790</name>
</gene>
<reference evidence="1" key="1">
    <citation type="journal article" date="2023" name="Science">
        <title>Genome structures resolve the early diversification of teleost fishes.</title>
        <authorList>
            <person name="Parey E."/>
            <person name="Louis A."/>
            <person name="Montfort J."/>
            <person name="Bouchez O."/>
            <person name="Roques C."/>
            <person name="Iampietro C."/>
            <person name="Lluch J."/>
            <person name="Castinel A."/>
            <person name="Donnadieu C."/>
            <person name="Desvignes T."/>
            <person name="Floi Bucao C."/>
            <person name="Jouanno E."/>
            <person name="Wen M."/>
            <person name="Mejri S."/>
            <person name="Dirks R."/>
            <person name="Jansen H."/>
            <person name="Henkel C."/>
            <person name="Chen W.J."/>
            <person name="Zahm M."/>
            <person name="Cabau C."/>
            <person name="Klopp C."/>
            <person name="Thompson A.W."/>
            <person name="Robinson-Rechavi M."/>
            <person name="Braasch I."/>
            <person name="Lecointre G."/>
            <person name="Bobe J."/>
            <person name="Postlethwait J.H."/>
            <person name="Berthelot C."/>
            <person name="Roest Crollius H."/>
            <person name="Guiguen Y."/>
        </authorList>
    </citation>
    <scope>NUCLEOTIDE SEQUENCE</scope>
    <source>
        <strain evidence="1">WJC10195</strain>
    </source>
</reference>
<proteinExistence type="predicted"/>
<comment type="caution">
    <text evidence="1">The sequence shown here is derived from an EMBL/GenBank/DDBJ whole genome shotgun (WGS) entry which is preliminary data.</text>
</comment>